<reference evidence="1 2" key="1">
    <citation type="journal article" date="2013" name="PLoS ONE">
        <title>The first genomic and proteomic characterization of a deep-sea sulfate reducer: insights into the piezophilic lifestyle of Desulfovibrio piezophilus.</title>
        <authorList>
            <person name="Pradel N."/>
            <person name="Ji B."/>
            <person name="Gimenez G."/>
            <person name="Talla E."/>
            <person name="Lenoble P."/>
            <person name="Garel M."/>
            <person name="Tamburini C."/>
            <person name="Fourquet P."/>
            <person name="Lebrun R."/>
            <person name="Bertin P."/>
            <person name="Denis Y."/>
            <person name="Pophillat M."/>
            <person name="Barbe V."/>
            <person name="Ollivier B."/>
            <person name="Dolla A."/>
        </authorList>
    </citation>
    <scope>NUCLEOTIDE SEQUENCE [LARGE SCALE GENOMIC DNA]</scope>
    <source>
        <strain evidence="2">DSM 10523 / SB164P1</strain>
    </source>
</reference>
<dbReference type="STRING" id="1322246.BN4_11629"/>
<protein>
    <submittedName>
        <fullName evidence="1">Uncharacterized protein</fullName>
    </submittedName>
</protein>
<organism evidence="1 2">
    <name type="scientific">Pseudodesulfovibrio piezophilus (strain DSM 21447 / JCM 15486 / C1TLV30)</name>
    <name type="common">Desulfovibrio piezophilus</name>
    <dbReference type="NCBI Taxonomy" id="1322246"/>
    <lineage>
        <taxon>Bacteria</taxon>
        <taxon>Pseudomonadati</taxon>
        <taxon>Thermodesulfobacteriota</taxon>
        <taxon>Desulfovibrionia</taxon>
        <taxon>Desulfovibrionales</taxon>
        <taxon>Desulfovibrionaceae</taxon>
    </lineage>
</organism>
<reference evidence="2" key="2">
    <citation type="journal article" date="2013" name="Stand. Genomic Sci.">
        <title>Complete genome sequence of Desulfocapsa sulfexigens, a marine deltaproteobacterium specialized in disproportionating inorganic sulfur compounds.</title>
        <authorList>
            <person name="Finster K.W."/>
            <person name="Kjeldsen K.U."/>
            <person name="Kube M."/>
            <person name="Reinhardt R."/>
            <person name="Mussmann M."/>
            <person name="Amann R."/>
            <person name="Schreiber L."/>
        </authorList>
    </citation>
    <scope>NUCLEOTIDE SEQUENCE [LARGE SCALE GENOMIC DNA]</scope>
    <source>
        <strain evidence="2">DSM 10523 / SB164P1</strain>
    </source>
</reference>
<dbReference type="Gene3D" id="3.40.190.10">
    <property type="entry name" value="Periplasmic binding protein-like II"/>
    <property type="match status" value="2"/>
</dbReference>
<name>M1WQB5_PSEP2</name>
<dbReference type="KEGG" id="dpi:BN4_11629"/>
<sequence>MPQAGVPLFSSHYNPRFPLAKKKPLLIRSSMHHRSNITMGILLFILILPSLSTAGDFKAFITQLPPIKIIQDDKASGIASDVLIRIMEKAGFAFTIDDIVFAPWQESYDITRTTPKTICLGMARTESRIAEFKWVGPIYTAKLGLIASKKLHIPIKNFQEATSFRIGTIKGSAPEKILVQEGVPLENLTRFDHNDEAIRMLHSGQIDLLAFPKSSALYGMLQIGIDPNDYEMVLEFRDVDMYYAFYPLTDDIEILKIQTALDDLKKNGPNGISEYHEIISKYFRPSI</sequence>
<keyword evidence="2" id="KW-1185">Reference proteome</keyword>
<evidence type="ECO:0000313" key="1">
    <source>
        <dbReference type="EMBL" id="CCH48864.1"/>
    </source>
</evidence>
<dbReference type="EMBL" id="FO203427">
    <property type="protein sequence ID" value="CCH48864.1"/>
    <property type="molecule type" value="Genomic_DNA"/>
</dbReference>
<accession>M1WQB5</accession>
<dbReference type="PATRIC" id="fig|879567.3.peg.1703"/>
<dbReference type="PANTHER" id="PTHR38834:SF3">
    <property type="entry name" value="SOLUTE-BINDING PROTEIN FAMILY 3_N-TERMINAL DOMAIN-CONTAINING PROTEIN"/>
    <property type="match status" value="1"/>
</dbReference>
<gene>
    <name evidence="1" type="ordered locus">BN4_11629</name>
</gene>
<dbReference type="BioCyc" id="DPIE1322246:BN4_RS08165-MONOMER"/>
<evidence type="ECO:0000313" key="2">
    <source>
        <dbReference type="Proteomes" id="UP000011724"/>
    </source>
</evidence>
<dbReference type="PANTHER" id="PTHR38834">
    <property type="entry name" value="PERIPLASMIC SUBSTRATE BINDING PROTEIN FAMILY 3"/>
    <property type="match status" value="1"/>
</dbReference>
<dbReference type="Proteomes" id="UP000011724">
    <property type="component" value="Chromosome"/>
</dbReference>
<dbReference type="SUPFAM" id="SSF53850">
    <property type="entry name" value="Periplasmic binding protein-like II"/>
    <property type="match status" value="1"/>
</dbReference>
<dbReference type="eggNOG" id="COG0834">
    <property type="taxonomic scope" value="Bacteria"/>
</dbReference>
<proteinExistence type="predicted"/>
<dbReference type="AlphaFoldDB" id="M1WQB5"/>
<dbReference type="HOGENOM" id="CLU_064076_1_2_7"/>